<evidence type="ECO:0000313" key="2">
    <source>
        <dbReference type="EMBL" id="ADN18233.1"/>
    </source>
</evidence>
<feature type="domain" description="KTSC" evidence="1">
    <location>
        <begin position="92"/>
        <end position="148"/>
    </location>
</feature>
<sequence length="154" mass="16836">MKFYQIDLSKIRAIAHDGAVPLGQLSILIQEEGTLEVKTVPAPLQALEGIRAIASLAAGEEINIQPTLPPSRDELLDNITMISTTSLRCQGSSNIAAIGYESSLKVLQIEFISGSTYRYFNVSFQKFADFIAANSAGRYFNAEIKSQYSSEKVN</sequence>
<protein>
    <recommendedName>
        <fullName evidence="1">KTSC domain-containing protein</fullName>
    </recommendedName>
</protein>
<dbReference type="AlphaFoldDB" id="E0UMQ3"/>
<evidence type="ECO:0000259" key="1">
    <source>
        <dbReference type="Pfam" id="PF13619"/>
    </source>
</evidence>
<dbReference type="InterPro" id="IPR025309">
    <property type="entry name" value="KTSC_dom"/>
</dbReference>
<geneLocation type="plasmid" evidence="2 3">
    <name>Cy782202</name>
</geneLocation>
<evidence type="ECO:0000313" key="3">
    <source>
        <dbReference type="Proteomes" id="UP000008206"/>
    </source>
</evidence>
<dbReference type="EMBL" id="CP002200">
    <property type="protein sequence ID" value="ADN18233.1"/>
    <property type="molecule type" value="Genomic_DNA"/>
</dbReference>
<keyword evidence="2" id="KW-0614">Plasmid</keyword>
<dbReference type="HOGENOM" id="CLU_150504_0_0_3"/>
<organism evidence="2 3">
    <name type="scientific">Gloeothece verrucosa (strain PCC 7822)</name>
    <name type="common">Cyanothece sp. (strain PCC 7822)</name>
    <dbReference type="NCBI Taxonomy" id="497965"/>
    <lineage>
        <taxon>Bacteria</taxon>
        <taxon>Bacillati</taxon>
        <taxon>Cyanobacteriota</taxon>
        <taxon>Cyanophyceae</taxon>
        <taxon>Oscillatoriophycideae</taxon>
        <taxon>Chroococcales</taxon>
        <taxon>Aphanothecaceae</taxon>
        <taxon>Gloeothece</taxon>
        <taxon>Gloeothece verrucosa</taxon>
    </lineage>
</organism>
<dbReference type="KEGG" id="cyj:Cyan7822_6450"/>
<dbReference type="OrthoDB" id="8612029at2"/>
<reference evidence="3" key="1">
    <citation type="journal article" date="2011" name="MBio">
        <title>Novel metabolic attributes of the genus Cyanothece, comprising a group of unicellular nitrogen-fixing Cyanobacteria.</title>
        <authorList>
            <person name="Bandyopadhyay A."/>
            <person name="Elvitigala T."/>
            <person name="Welsh E."/>
            <person name="Stockel J."/>
            <person name="Liberton M."/>
            <person name="Min H."/>
            <person name="Sherman L.A."/>
            <person name="Pakrasi H.B."/>
        </authorList>
    </citation>
    <scope>NUCLEOTIDE SEQUENCE [LARGE SCALE GENOMIC DNA]</scope>
    <source>
        <strain evidence="3">PCC 7822</strain>
        <plasmid evidence="3">Cy782202</plasmid>
    </source>
</reference>
<name>E0UMQ3_GLOV7</name>
<dbReference type="Proteomes" id="UP000008206">
    <property type="component" value="Plasmid Cy782202"/>
</dbReference>
<gene>
    <name evidence="2" type="ordered locus">Cyan7822_6450</name>
</gene>
<keyword evidence="3" id="KW-1185">Reference proteome</keyword>
<dbReference type="Pfam" id="PF13619">
    <property type="entry name" value="KTSC"/>
    <property type="match status" value="1"/>
</dbReference>
<proteinExistence type="predicted"/>
<accession>E0UMQ3</accession>
<dbReference type="RefSeq" id="WP_013334979.1">
    <property type="nucleotide sequence ID" value="NC_014534.1"/>
</dbReference>